<accession>A0A1I3L7K6</accession>
<dbReference type="EMBL" id="FOQY01000005">
    <property type="protein sequence ID" value="SFI80697.1"/>
    <property type="molecule type" value="Genomic_DNA"/>
</dbReference>
<organism evidence="1 2">
    <name type="scientific">Streptosporangium canum</name>
    <dbReference type="NCBI Taxonomy" id="324952"/>
    <lineage>
        <taxon>Bacteria</taxon>
        <taxon>Bacillati</taxon>
        <taxon>Actinomycetota</taxon>
        <taxon>Actinomycetes</taxon>
        <taxon>Streptosporangiales</taxon>
        <taxon>Streptosporangiaceae</taxon>
        <taxon>Streptosporangium</taxon>
    </lineage>
</organism>
<dbReference type="RefSeq" id="WP_093886528.1">
    <property type="nucleotide sequence ID" value="NZ_FOQY01000005.1"/>
</dbReference>
<name>A0A1I3L7K6_9ACTN</name>
<evidence type="ECO:0000313" key="1">
    <source>
        <dbReference type="EMBL" id="SFI80697.1"/>
    </source>
</evidence>
<gene>
    <name evidence="1" type="ORF">SAMN05216275_10540</name>
</gene>
<dbReference type="GeneID" id="96297577"/>
<keyword evidence="2" id="KW-1185">Reference proteome</keyword>
<dbReference type="Proteomes" id="UP000199111">
    <property type="component" value="Unassembled WGS sequence"/>
</dbReference>
<evidence type="ECO:0000313" key="2">
    <source>
        <dbReference type="Proteomes" id="UP000199111"/>
    </source>
</evidence>
<dbReference type="AlphaFoldDB" id="A0A1I3L7K6"/>
<reference evidence="2" key="1">
    <citation type="submission" date="2016-10" db="EMBL/GenBank/DDBJ databases">
        <authorList>
            <person name="Varghese N."/>
            <person name="Submissions S."/>
        </authorList>
    </citation>
    <scope>NUCLEOTIDE SEQUENCE [LARGE SCALE GENOMIC DNA]</scope>
    <source>
        <strain evidence="2">CGMCC 4.2126</strain>
    </source>
</reference>
<proteinExistence type="predicted"/>
<sequence>MFKELTDSELQELGRALTAALLKLAEAHHSPAFGWTSKAASATWSELLVLDYQVEMAIEFYNGSEK</sequence>
<protein>
    <submittedName>
        <fullName evidence="1">Uncharacterized protein</fullName>
    </submittedName>
</protein>